<reference evidence="1" key="1">
    <citation type="submission" date="2019-11" db="EMBL/GenBank/DDBJ databases">
        <authorList>
            <person name="Feng L."/>
        </authorList>
    </citation>
    <scope>NUCLEOTIDE SEQUENCE</scope>
    <source>
        <strain evidence="1">CTertiumLFYP3</strain>
    </source>
</reference>
<sequence>MAHNQTCSALIIYNNLLTSVKIKAIGENGHVVTSGNLITGDSWILDLKERAFDNKMITISADVKDGRNPETFQVNYFQGINQTYIVYLTGVRYKTSFISGKIL</sequence>
<accession>A0A6N3EWU2</accession>
<protein>
    <submittedName>
        <fullName evidence="1">Uncharacterized protein</fullName>
    </submittedName>
</protein>
<gene>
    <name evidence="1" type="ORF">CTLFYP3_02444</name>
</gene>
<organism evidence="1">
    <name type="scientific">Clostridium tertium</name>
    <dbReference type="NCBI Taxonomy" id="1559"/>
    <lineage>
        <taxon>Bacteria</taxon>
        <taxon>Bacillati</taxon>
        <taxon>Bacillota</taxon>
        <taxon>Clostridia</taxon>
        <taxon>Eubacteriales</taxon>
        <taxon>Clostridiaceae</taxon>
        <taxon>Clostridium</taxon>
    </lineage>
</organism>
<evidence type="ECO:0000313" key="1">
    <source>
        <dbReference type="EMBL" id="VYU44069.1"/>
    </source>
</evidence>
<dbReference type="RefSeq" id="WP_156626879.1">
    <property type="nucleotide sequence ID" value="NZ_CACRTO010000022.1"/>
</dbReference>
<proteinExistence type="predicted"/>
<name>A0A6N3EWU2_9CLOT</name>
<dbReference type="EMBL" id="CACRTO010000022">
    <property type="protein sequence ID" value="VYU44069.1"/>
    <property type="molecule type" value="Genomic_DNA"/>
</dbReference>
<dbReference type="AlphaFoldDB" id="A0A6N3EWU2"/>